<dbReference type="FunCoup" id="A8X979">
    <property type="interactions" value="71"/>
</dbReference>
<dbReference type="CTD" id="8578914"/>
<feature type="transmembrane region" description="Helical" evidence="2">
    <location>
        <begin position="12"/>
        <end position="32"/>
    </location>
</feature>
<dbReference type="KEGG" id="cbr:CBG_09383"/>
<keyword evidence="5" id="KW-1185">Reference proteome</keyword>
<dbReference type="CDD" id="cd09106">
    <property type="entry name" value="PLDc_vPLD3_4_5_like_1"/>
    <property type="match status" value="1"/>
</dbReference>
<comment type="similarity">
    <text evidence="1">Belongs to the phospholipase D family.</text>
</comment>
<dbReference type="InParanoid" id="A8X979"/>
<organism evidence="4 5">
    <name type="scientific">Caenorhabditis briggsae</name>
    <dbReference type="NCBI Taxonomy" id="6238"/>
    <lineage>
        <taxon>Eukaryota</taxon>
        <taxon>Metazoa</taxon>
        <taxon>Ecdysozoa</taxon>
        <taxon>Nematoda</taxon>
        <taxon>Chromadorea</taxon>
        <taxon>Rhabditida</taxon>
        <taxon>Rhabditina</taxon>
        <taxon>Rhabditomorpha</taxon>
        <taxon>Rhabditoidea</taxon>
        <taxon>Rhabditidae</taxon>
        <taxon>Peloderinae</taxon>
        <taxon>Caenorhabditis</taxon>
    </lineage>
</organism>
<dbReference type="Proteomes" id="UP000008549">
    <property type="component" value="Unassembled WGS sequence"/>
</dbReference>
<evidence type="ECO:0000256" key="1">
    <source>
        <dbReference type="ARBA" id="ARBA00008664"/>
    </source>
</evidence>
<keyword evidence="2" id="KW-0812">Transmembrane</keyword>
<dbReference type="Pfam" id="PF13918">
    <property type="entry name" value="PLDc_3"/>
    <property type="match status" value="1"/>
</dbReference>
<name>A8X979_CAEBR</name>
<dbReference type="GO" id="GO:0003824">
    <property type="term" value="F:catalytic activity"/>
    <property type="evidence" value="ECO:0007669"/>
    <property type="project" value="InterPro"/>
</dbReference>
<dbReference type="PANTHER" id="PTHR10185:SF12">
    <property type="entry name" value="PLD PHOSPHODIESTERASE DOMAIN-CONTAINING PROTEIN"/>
    <property type="match status" value="1"/>
</dbReference>
<dbReference type="eggNOG" id="KOG3603">
    <property type="taxonomic scope" value="Eukaryota"/>
</dbReference>
<feature type="domain" description="PLD phosphodiesterase" evidence="3">
    <location>
        <begin position="440"/>
        <end position="466"/>
    </location>
</feature>
<dbReference type="GO" id="GO:0012505">
    <property type="term" value="C:endomembrane system"/>
    <property type="evidence" value="ECO:0000318"/>
    <property type="project" value="GO_Central"/>
</dbReference>
<dbReference type="EMBL" id="HE600954">
    <property type="protein sequence ID" value="CAP29191.2"/>
    <property type="molecule type" value="Genomic_DNA"/>
</dbReference>
<evidence type="ECO:0000313" key="5">
    <source>
        <dbReference type="Proteomes" id="UP000008549"/>
    </source>
</evidence>
<dbReference type="PROSITE" id="PS50035">
    <property type="entry name" value="PLD"/>
    <property type="match status" value="2"/>
</dbReference>
<protein>
    <submittedName>
        <fullName evidence="4">Protein CBG09383</fullName>
    </submittedName>
</protein>
<dbReference type="AlphaFoldDB" id="A8X979"/>
<dbReference type="WormBase" id="CBG09383">
    <property type="protein sequence ID" value="CBP41692"/>
    <property type="gene ID" value="WBGene00030979"/>
</dbReference>
<evidence type="ECO:0000313" key="6">
    <source>
        <dbReference type="WormBase" id="CBG09383"/>
    </source>
</evidence>
<dbReference type="Gene3D" id="3.30.870.10">
    <property type="entry name" value="Endonuclease Chain A"/>
    <property type="match status" value="2"/>
</dbReference>
<dbReference type="CDD" id="cd09107">
    <property type="entry name" value="PLDc_vPLD3_4_5_like_2"/>
    <property type="match status" value="1"/>
</dbReference>
<dbReference type="InterPro" id="IPR001736">
    <property type="entry name" value="PLipase_D/transphosphatidylase"/>
</dbReference>
<dbReference type="InterPro" id="IPR032803">
    <property type="entry name" value="PLDc_3"/>
</dbReference>
<dbReference type="PANTHER" id="PTHR10185">
    <property type="entry name" value="PHOSPHOLIPASE D - RELATED"/>
    <property type="match status" value="1"/>
</dbReference>
<dbReference type="SMART" id="SM00155">
    <property type="entry name" value="PLDc"/>
    <property type="match status" value="2"/>
</dbReference>
<sequence>MKTRSLLLSHSLVAIVAVIITTAIWLTTYFVAVNPNINNGGNVVNNNYSNNYCPSSDSTCKLPEMPKCAETCEFVICESIPAGLQFNSSYNIFNSTTDCWMRLMSLFRRGTTRDSDWQLLLESSSERYWRWLYYRSNEYKLQCKKLLFFGSLKKLFQGEQIYNTLLSTAVDRNISVRIAQTYENGGYWETENLVQKSNGRIRVRSLDFTQWYPGGILHTKSWSVDGKHFYIGSANFDWRSLTNVKELGIAVFNCPCMANDLKNLLEIYWTMGAPGATIPQQWDSRVSTPANHQTPMSVYQPTGSQAMYISASPPGFQACGREDDLVAMIKTIDEAQDYLHLAVMDYSPSTKYLKNNNKWKPELDTAIRRAAFERGVHVRFMVSLWPHTYPEAYGVLYSLQDISDHLPCYKWDSNDNCIKKGSIEIRMIQVPDMGYGKIPYARVYHNKYFVTESTAYIGTSNWSSDYWQYTAGIGIVIRADDSTAKSQLVQQITSIHERDWTSAYTIPLKNFTISGNRTTTFF</sequence>
<reference evidence="4 5" key="2">
    <citation type="journal article" date="2011" name="PLoS Genet.">
        <title>Caenorhabditis briggsae recombinant inbred line genotypes reveal inter-strain incompatibility and the evolution of recombination.</title>
        <authorList>
            <person name="Ross J.A."/>
            <person name="Koboldt D.C."/>
            <person name="Staisch J.E."/>
            <person name="Chamberlin H.M."/>
            <person name="Gupta B.P."/>
            <person name="Miller R.D."/>
            <person name="Baird S.E."/>
            <person name="Haag E.S."/>
        </authorList>
    </citation>
    <scope>NUCLEOTIDE SEQUENCE [LARGE SCALE GENOMIC DNA]</scope>
    <source>
        <strain evidence="4 5">AF16</strain>
    </source>
</reference>
<dbReference type="RefSeq" id="XP_045094061.1">
    <property type="nucleotide sequence ID" value="XM_045237713.1"/>
</dbReference>
<dbReference type="SUPFAM" id="SSF56024">
    <property type="entry name" value="Phospholipase D/nuclease"/>
    <property type="match status" value="2"/>
</dbReference>
<evidence type="ECO:0000313" key="4">
    <source>
        <dbReference type="EMBL" id="CAP29191.2"/>
    </source>
</evidence>
<gene>
    <name evidence="4 6" type="ORF">CBG09383</name>
    <name evidence="4" type="ORF">CBG_09383</name>
</gene>
<feature type="domain" description="PLD phosphodiesterase" evidence="3">
    <location>
        <begin position="213"/>
        <end position="240"/>
    </location>
</feature>
<proteinExistence type="inferred from homology"/>
<dbReference type="InterPro" id="IPR050874">
    <property type="entry name" value="Diverse_PLD-related"/>
</dbReference>
<keyword evidence="2" id="KW-1133">Transmembrane helix</keyword>
<accession>A8X979</accession>
<dbReference type="OMA" id="RVYHNKY"/>
<evidence type="ECO:0000259" key="3">
    <source>
        <dbReference type="PROSITE" id="PS50035"/>
    </source>
</evidence>
<keyword evidence="2" id="KW-0472">Membrane</keyword>
<dbReference type="GeneID" id="8578914"/>
<reference evidence="4 5" key="1">
    <citation type="journal article" date="2003" name="PLoS Biol.">
        <title>The genome sequence of Caenorhabditis briggsae: a platform for comparative genomics.</title>
        <authorList>
            <person name="Stein L.D."/>
            <person name="Bao Z."/>
            <person name="Blasiar D."/>
            <person name="Blumenthal T."/>
            <person name="Brent M.R."/>
            <person name="Chen N."/>
            <person name="Chinwalla A."/>
            <person name="Clarke L."/>
            <person name="Clee C."/>
            <person name="Coghlan A."/>
            <person name="Coulson A."/>
            <person name="D'Eustachio P."/>
            <person name="Fitch D.H."/>
            <person name="Fulton L.A."/>
            <person name="Fulton R.E."/>
            <person name="Griffiths-Jones S."/>
            <person name="Harris T.W."/>
            <person name="Hillier L.W."/>
            <person name="Kamath R."/>
            <person name="Kuwabara P.E."/>
            <person name="Mardis E.R."/>
            <person name="Marra M.A."/>
            <person name="Miner T.L."/>
            <person name="Minx P."/>
            <person name="Mullikin J.C."/>
            <person name="Plumb R.W."/>
            <person name="Rogers J."/>
            <person name="Schein J.E."/>
            <person name="Sohrmann M."/>
            <person name="Spieth J."/>
            <person name="Stajich J.E."/>
            <person name="Wei C."/>
            <person name="Willey D."/>
            <person name="Wilson R.K."/>
            <person name="Durbin R."/>
            <person name="Waterston R.H."/>
        </authorList>
    </citation>
    <scope>NUCLEOTIDE SEQUENCE [LARGE SCALE GENOMIC DNA]</scope>
    <source>
        <strain evidence="4 5">AF16</strain>
    </source>
</reference>
<dbReference type="HOGENOM" id="CLU_027021_3_1_1"/>
<evidence type="ECO:0000256" key="2">
    <source>
        <dbReference type="SAM" id="Phobius"/>
    </source>
</evidence>